<feature type="non-terminal residue" evidence="8">
    <location>
        <position position="1"/>
    </location>
</feature>
<dbReference type="PROSITE" id="PS51192">
    <property type="entry name" value="HELICASE_ATP_BIND_1"/>
    <property type="match status" value="1"/>
</dbReference>
<dbReference type="AlphaFoldDB" id="A0A938B5C0"/>
<feature type="compositionally biased region" description="Basic and acidic residues" evidence="5">
    <location>
        <begin position="89"/>
        <end position="99"/>
    </location>
</feature>
<dbReference type="PANTHER" id="PTHR10799">
    <property type="entry name" value="SNF2/RAD54 HELICASE FAMILY"/>
    <property type="match status" value="1"/>
</dbReference>
<keyword evidence="2" id="KW-0378">Hydrolase</keyword>
<evidence type="ECO:0000313" key="9">
    <source>
        <dbReference type="Proteomes" id="UP000712673"/>
    </source>
</evidence>
<dbReference type="InterPro" id="IPR000330">
    <property type="entry name" value="SNF2_N"/>
</dbReference>
<evidence type="ECO:0000313" key="8">
    <source>
        <dbReference type="EMBL" id="MBM3225450.1"/>
    </source>
</evidence>
<dbReference type="SUPFAM" id="SSF52540">
    <property type="entry name" value="P-loop containing nucleoside triphosphate hydrolases"/>
    <property type="match status" value="2"/>
</dbReference>
<name>A0A938B5C0_UNCTE</name>
<reference evidence="8" key="1">
    <citation type="submission" date="2019-03" db="EMBL/GenBank/DDBJ databases">
        <title>Lake Tanganyika Metagenome-Assembled Genomes (MAGs).</title>
        <authorList>
            <person name="Tran P."/>
        </authorList>
    </citation>
    <scope>NUCLEOTIDE SEQUENCE</scope>
    <source>
        <strain evidence="8">K_DeepCast_65m_m2_066</strain>
    </source>
</reference>
<keyword evidence="4" id="KW-0067">ATP-binding</keyword>
<evidence type="ECO:0000259" key="7">
    <source>
        <dbReference type="PROSITE" id="PS51194"/>
    </source>
</evidence>
<organism evidence="8 9">
    <name type="scientific">Tectimicrobiota bacterium</name>
    <dbReference type="NCBI Taxonomy" id="2528274"/>
    <lineage>
        <taxon>Bacteria</taxon>
        <taxon>Pseudomonadati</taxon>
        <taxon>Nitrospinota/Tectimicrobiota group</taxon>
        <taxon>Candidatus Tectimicrobiota</taxon>
    </lineage>
</organism>
<evidence type="ECO:0000259" key="6">
    <source>
        <dbReference type="PROSITE" id="PS51192"/>
    </source>
</evidence>
<dbReference type="InterPro" id="IPR001650">
    <property type="entry name" value="Helicase_C-like"/>
</dbReference>
<dbReference type="InterPro" id="IPR038718">
    <property type="entry name" value="SNF2-like_sf"/>
</dbReference>
<dbReference type="Gene3D" id="3.40.50.300">
    <property type="entry name" value="P-loop containing nucleotide triphosphate hydrolases"/>
    <property type="match status" value="1"/>
</dbReference>
<dbReference type="Gene3D" id="3.40.50.10810">
    <property type="entry name" value="Tandem AAA-ATPase domain"/>
    <property type="match status" value="1"/>
</dbReference>
<proteinExistence type="predicted"/>
<dbReference type="GO" id="GO:0004386">
    <property type="term" value="F:helicase activity"/>
    <property type="evidence" value="ECO:0007669"/>
    <property type="project" value="UniProtKB-KW"/>
</dbReference>
<dbReference type="GO" id="GO:0016787">
    <property type="term" value="F:hydrolase activity"/>
    <property type="evidence" value="ECO:0007669"/>
    <property type="project" value="UniProtKB-KW"/>
</dbReference>
<evidence type="ECO:0000256" key="4">
    <source>
        <dbReference type="ARBA" id="ARBA00022840"/>
    </source>
</evidence>
<dbReference type="SMART" id="SM00487">
    <property type="entry name" value="DEXDc"/>
    <property type="match status" value="1"/>
</dbReference>
<dbReference type="EMBL" id="VGLS01000579">
    <property type="protein sequence ID" value="MBM3225450.1"/>
    <property type="molecule type" value="Genomic_DNA"/>
</dbReference>
<evidence type="ECO:0000256" key="1">
    <source>
        <dbReference type="ARBA" id="ARBA00022741"/>
    </source>
</evidence>
<evidence type="ECO:0000256" key="3">
    <source>
        <dbReference type="ARBA" id="ARBA00022806"/>
    </source>
</evidence>
<gene>
    <name evidence="8" type="ORF">FJZ47_16835</name>
</gene>
<dbReference type="Pfam" id="PF00271">
    <property type="entry name" value="Helicase_C"/>
    <property type="match status" value="1"/>
</dbReference>
<feature type="region of interest" description="Disordered" evidence="5">
    <location>
        <begin position="89"/>
        <end position="134"/>
    </location>
</feature>
<evidence type="ECO:0000256" key="2">
    <source>
        <dbReference type="ARBA" id="ARBA00022801"/>
    </source>
</evidence>
<dbReference type="PROSITE" id="PS51194">
    <property type="entry name" value="HELICASE_CTER"/>
    <property type="match status" value="1"/>
</dbReference>
<keyword evidence="3 8" id="KW-0347">Helicase</keyword>
<dbReference type="Proteomes" id="UP000712673">
    <property type="component" value="Unassembled WGS sequence"/>
</dbReference>
<keyword evidence="1" id="KW-0547">Nucleotide-binding</keyword>
<feature type="domain" description="Helicase C-terminal" evidence="7">
    <location>
        <begin position="492"/>
        <end position="651"/>
    </location>
</feature>
<dbReference type="CDD" id="cd18011">
    <property type="entry name" value="DEXDc_RapA"/>
    <property type="match status" value="1"/>
</dbReference>
<sequence>ASIAALLEERPDQSARYLQRFSKRYVPFTVEDHLLRAIALAQRGMWPQAVQVVTQHGMRQLYTATQHLPCGEQLLPWFRDWLRRIEHATQRRQHADRSGPRKAAPAVPKKARAATQPPALRETTPSPEAAGPPPLPRYSIQIPLTVHLPDTLGEQLVLPMPADVDTDGELFRLRYAWTQLGLLQGFDELLCLSALHDVEIYWYQVEAVRKVLKQFHGRVLLADEVGLGKTIEAGMVLKEYLLRGMVERVLILTPATLVGQWQEEMASKFEVVCATSYDALLRQDPGAFWAQPRVIASIATARRPEHRVLLAQQHYDLVIVDEAHHLKNRVTANWQLVNALQKRFLLLLSATPVQNSLVELYNLLTLLKPGIFKTEKEFRASYMTSGKPRVPANRERMRDLMRDVMIRNTRSLVDVHLSPRHATTLRLEPTAEEAACYATLSDLVQQAYQQGATQQRLALRHLLAAAGSHTMAAAAALQRYSTAHQASKAWQALQARYAAIQQTSKERTLCDLLRRNPSEHSMVFVQYRDTLAHLQRVLQQEAWPYVVFEGSMSGPEKDAAVERFRTDVPLLLCTESGGEGRNLQFCNTLINFDLPWNPMTIEQRIGRIHRIGQTREVFIFNLAVHGTLEDEVLRILDEKINMFELVVGEIDAILGAMSEEHDFADLVFTAWVETTETARASAFASLGERLADAKGQYEAIKALDETLFGEEFVAG</sequence>
<dbReference type="InterPro" id="IPR027417">
    <property type="entry name" value="P-loop_NTPase"/>
</dbReference>
<dbReference type="InterPro" id="IPR057342">
    <property type="entry name" value="DEXDc_RapA"/>
</dbReference>
<evidence type="ECO:0000256" key="5">
    <source>
        <dbReference type="SAM" id="MobiDB-lite"/>
    </source>
</evidence>
<protein>
    <submittedName>
        <fullName evidence="8">DEAD/DEAH box helicase</fullName>
    </submittedName>
</protein>
<dbReference type="InterPro" id="IPR014001">
    <property type="entry name" value="Helicase_ATP-bd"/>
</dbReference>
<dbReference type="GO" id="GO:0005524">
    <property type="term" value="F:ATP binding"/>
    <property type="evidence" value="ECO:0007669"/>
    <property type="project" value="UniProtKB-KW"/>
</dbReference>
<dbReference type="SMART" id="SM00490">
    <property type="entry name" value="HELICc"/>
    <property type="match status" value="1"/>
</dbReference>
<dbReference type="InterPro" id="IPR049730">
    <property type="entry name" value="SNF2/RAD54-like_C"/>
</dbReference>
<comment type="caution">
    <text evidence="8">The sequence shown here is derived from an EMBL/GenBank/DDBJ whole genome shotgun (WGS) entry which is preliminary data.</text>
</comment>
<feature type="domain" description="Helicase ATP-binding" evidence="6">
    <location>
        <begin position="210"/>
        <end position="370"/>
    </location>
</feature>
<accession>A0A938B5C0</accession>
<dbReference type="Pfam" id="PF00176">
    <property type="entry name" value="SNF2-rel_dom"/>
    <property type="match status" value="1"/>
</dbReference>
<dbReference type="CDD" id="cd18793">
    <property type="entry name" value="SF2_C_SNF"/>
    <property type="match status" value="1"/>
</dbReference>